<keyword evidence="2" id="KW-1185">Reference proteome</keyword>
<comment type="caution">
    <text evidence="1">The sequence shown here is derived from an EMBL/GenBank/DDBJ whole genome shotgun (WGS) entry which is preliminary data.</text>
</comment>
<dbReference type="RefSeq" id="WP_106255790.1">
    <property type="nucleotide sequence ID" value="NZ_CAWNSW010000050.1"/>
</dbReference>
<proteinExistence type="predicted"/>
<dbReference type="AlphaFoldDB" id="A0A2T1EDI4"/>
<dbReference type="OrthoDB" id="528637at2"/>
<evidence type="ECO:0000313" key="1">
    <source>
        <dbReference type="EMBL" id="PSB30761.1"/>
    </source>
</evidence>
<accession>A0A2T1EDI4</accession>
<dbReference type="EMBL" id="PVWK01000048">
    <property type="protein sequence ID" value="PSB30761.1"/>
    <property type="molecule type" value="Genomic_DNA"/>
</dbReference>
<reference evidence="2" key="1">
    <citation type="submission" date="2018-02" db="EMBL/GenBank/DDBJ databases">
        <authorList>
            <person name="Moore K."/>
            <person name="Momper L."/>
        </authorList>
    </citation>
    <scope>NUCLEOTIDE SEQUENCE [LARGE SCALE GENOMIC DNA]</scope>
    <source>
        <strain evidence="2">ULC18</strain>
    </source>
</reference>
<reference evidence="1 2" key="2">
    <citation type="submission" date="2018-03" db="EMBL/GenBank/DDBJ databases">
        <title>The ancient ancestry and fast evolution of plastids.</title>
        <authorList>
            <person name="Moore K.R."/>
            <person name="Magnabosco C."/>
            <person name="Momper L."/>
            <person name="Gold D.A."/>
            <person name="Bosak T."/>
            <person name="Fournier G.P."/>
        </authorList>
    </citation>
    <scope>NUCLEOTIDE SEQUENCE [LARGE SCALE GENOMIC DNA]</scope>
    <source>
        <strain evidence="1 2">ULC18</strain>
    </source>
</reference>
<gene>
    <name evidence="1" type="ORF">C7B82_08065</name>
</gene>
<evidence type="ECO:0000313" key="2">
    <source>
        <dbReference type="Proteomes" id="UP000239576"/>
    </source>
</evidence>
<name>A0A2T1EDI4_9CYAN</name>
<protein>
    <submittedName>
        <fullName evidence="1">Uncharacterized protein</fullName>
    </submittedName>
</protein>
<organism evidence="1 2">
    <name type="scientific">Stenomitos frigidus ULC18</name>
    <dbReference type="NCBI Taxonomy" id="2107698"/>
    <lineage>
        <taxon>Bacteria</taxon>
        <taxon>Bacillati</taxon>
        <taxon>Cyanobacteriota</taxon>
        <taxon>Cyanophyceae</taxon>
        <taxon>Leptolyngbyales</taxon>
        <taxon>Leptolyngbyaceae</taxon>
        <taxon>Stenomitos</taxon>
    </lineage>
</organism>
<sequence>MSVEYTNRRGRKHYLHEGKTKTGKPKYFFSMKAEGTLLNAIPDGYEIYEHPSAQVFLRKIPPQIITPEEVAIVQDGIKKHAKLDYFIVDVKDNQIVVYLCDQNVDALMEIALPVSSAEAARMRAALVESLSYSPMMQFVLESTQTRAFVVERWCFRGSVDDWIALDRSTDLNALVKQYGQHLGKESFYDLMP</sequence>
<dbReference type="Proteomes" id="UP000239576">
    <property type="component" value="Unassembled WGS sequence"/>
</dbReference>